<organism evidence="1 2">
    <name type="scientific">Paralvinella palmiformis</name>
    <dbReference type="NCBI Taxonomy" id="53620"/>
    <lineage>
        <taxon>Eukaryota</taxon>
        <taxon>Metazoa</taxon>
        <taxon>Spiralia</taxon>
        <taxon>Lophotrochozoa</taxon>
        <taxon>Annelida</taxon>
        <taxon>Polychaeta</taxon>
        <taxon>Sedentaria</taxon>
        <taxon>Canalipalpata</taxon>
        <taxon>Terebellida</taxon>
        <taxon>Terebelliformia</taxon>
        <taxon>Alvinellidae</taxon>
        <taxon>Paralvinella</taxon>
    </lineage>
</organism>
<gene>
    <name evidence="1" type="ORF">LSH36_6g07021</name>
</gene>
<protein>
    <submittedName>
        <fullName evidence="1">Uncharacterized protein</fullName>
    </submittedName>
</protein>
<dbReference type="Proteomes" id="UP001208570">
    <property type="component" value="Unassembled WGS sequence"/>
</dbReference>
<proteinExistence type="predicted"/>
<name>A0AAD9NIT3_9ANNE</name>
<evidence type="ECO:0000313" key="2">
    <source>
        <dbReference type="Proteomes" id="UP001208570"/>
    </source>
</evidence>
<comment type="caution">
    <text evidence="1">The sequence shown here is derived from an EMBL/GenBank/DDBJ whole genome shotgun (WGS) entry which is preliminary data.</text>
</comment>
<reference evidence="1" key="1">
    <citation type="journal article" date="2023" name="Mol. Biol. Evol.">
        <title>Third-Generation Sequencing Reveals the Adaptive Role of the Epigenome in Three Deep-Sea Polychaetes.</title>
        <authorList>
            <person name="Perez M."/>
            <person name="Aroh O."/>
            <person name="Sun Y."/>
            <person name="Lan Y."/>
            <person name="Juniper S.K."/>
            <person name="Young C.R."/>
            <person name="Angers B."/>
            <person name="Qian P.Y."/>
        </authorList>
    </citation>
    <scope>NUCLEOTIDE SEQUENCE</scope>
    <source>
        <strain evidence="1">P08H-3</strain>
    </source>
</reference>
<accession>A0AAD9NIT3</accession>
<keyword evidence="2" id="KW-1185">Reference proteome</keyword>
<sequence length="90" mass="10357">MKNTQRHACAVDVRSKCVVAVVDTHISTPDISSQDLILLIQIQNLYKGQSVSNRYRICRVIDRSTHNTDTFVIRQQMFDQPLLVRHGYTV</sequence>
<dbReference type="EMBL" id="JAODUP010000006">
    <property type="protein sequence ID" value="KAK2169886.1"/>
    <property type="molecule type" value="Genomic_DNA"/>
</dbReference>
<evidence type="ECO:0000313" key="1">
    <source>
        <dbReference type="EMBL" id="KAK2169886.1"/>
    </source>
</evidence>
<dbReference type="AlphaFoldDB" id="A0AAD9NIT3"/>